<gene>
    <name evidence="1" type="ORF">METZ01_LOCUS293703</name>
</gene>
<reference evidence="1" key="1">
    <citation type="submission" date="2018-05" db="EMBL/GenBank/DDBJ databases">
        <authorList>
            <person name="Lanie J.A."/>
            <person name="Ng W.-L."/>
            <person name="Kazmierczak K.M."/>
            <person name="Andrzejewski T.M."/>
            <person name="Davidsen T.M."/>
            <person name="Wayne K.J."/>
            <person name="Tettelin H."/>
            <person name="Glass J.I."/>
            <person name="Rusch D."/>
            <person name="Podicherti R."/>
            <person name="Tsui H.-C.T."/>
            <person name="Winkler M.E."/>
        </authorList>
    </citation>
    <scope>NUCLEOTIDE SEQUENCE</scope>
</reference>
<evidence type="ECO:0000313" key="1">
    <source>
        <dbReference type="EMBL" id="SVC40849.1"/>
    </source>
</evidence>
<protein>
    <submittedName>
        <fullName evidence="1">Uncharacterized protein</fullName>
    </submittedName>
</protein>
<organism evidence="1">
    <name type="scientific">marine metagenome</name>
    <dbReference type="NCBI Taxonomy" id="408172"/>
    <lineage>
        <taxon>unclassified sequences</taxon>
        <taxon>metagenomes</taxon>
        <taxon>ecological metagenomes</taxon>
    </lineage>
</organism>
<accession>A0A382LVR9</accession>
<name>A0A382LVR9_9ZZZZ</name>
<proteinExistence type="predicted"/>
<sequence>MEAILKGTRRCLSECNYYPTIKEFREKALTNTPSDRAGQWKDTPQIDHTENKIKMPADFKQQLKKLVAGAKQDDWTNRGLNAMPHDG</sequence>
<dbReference type="AlphaFoldDB" id="A0A382LVR9"/>
<feature type="non-terminal residue" evidence="1">
    <location>
        <position position="87"/>
    </location>
</feature>
<dbReference type="EMBL" id="UINC01089610">
    <property type="protein sequence ID" value="SVC40849.1"/>
    <property type="molecule type" value="Genomic_DNA"/>
</dbReference>